<dbReference type="SUPFAM" id="SSF53244">
    <property type="entry name" value="MurD-like peptide ligases, peptide-binding domain"/>
    <property type="match status" value="1"/>
</dbReference>
<evidence type="ECO:0000259" key="20">
    <source>
        <dbReference type="Pfam" id="PF08245"/>
    </source>
</evidence>
<protein>
    <recommendedName>
        <fullName evidence="8">Dihydrofolate synthase/folylpolyglutamate synthase</fullName>
        <ecNumber evidence="6">6.3.2.12</ecNumber>
        <ecNumber evidence="7">6.3.2.17</ecNumber>
    </recommendedName>
    <alternativeName>
        <fullName evidence="15">Tetrahydrofolylpolyglutamate synthase</fullName>
    </alternativeName>
</protein>
<sequence>MEVIEWIHSLLPFGIKPGLKRMEWMLKRLGNPEQKMKVVHIGGTNGKGSTVSFMRHVLEKADYNVGTFTSPYIERFEERISLNGQPIDEHSLVESANKIRPLVEELAQTELGSPTEFEVITTIAFDYFAHVAKPDIVLLEVGLGGRLDSTNVITPLLSVITSIGFDHMHILGETLGEIAFEKAGIIKRNTPIVSGIAQKEAQEIIMETAKEKQAPYFQLREHFEESLVDIDRHVQSFTYTSDRHAFENVTIQMPGPHQRENASVAICALELLIEKYGFIISAEAIREGLKATTWIGRFEKLNEHPLVVIDGAHNQEGMESLAKTLILHYPKKTFRFLLAATKEKDMGKLLKPFEGMDASFTFTSFDFFRAASSQVLFDQAAVEVKRYEDQWEKALAEEVQALKDEEMLVVAGSLYFISAIREEWRKNYMK</sequence>
<evidence type="ECO:0000256" key="7">
    <source>
        <dbReference type="ARBA" id="ARBA00013025"/>
    </source>
</evidence>
<keyword evidence="13" id="KW-0460">Magnesium</keyword>
<dbReference type="InterPro" id="IPR013221">
    <property type="entry name" value="Mur_ligase_cen"/>
</dbReference>
<dbReference type="Pfam" id="PF02875">
    <property type="entry name" value="Mur_ligase_C"/>
    <property type="match status" value="1"/>
</dbReference>
<evidence type="ECO:0000256" key="10">
    <source>
        <dbReference type="ARBA" id="ARBA00022723"/>
    </source>
</evidence>
<evidence type="ECO:0000256" key="13">
    <source>
        <dbReference type="ARBA" id="ARBA00022842"/>
    </source>
</evidence>
<dbReference type="GO" id="GO:0004326">
    <property type="term" value="F:tetrahydrofolylpolyglutamate synthase activity"/>
    <property type="evidence" value="ECO:0007669"/>
    <property type="project" value="UniProtKB-EC"/>
</dbReference>
<dbReference type="GO" id="GO:0046656">
    <property type="term" value="P:folic acid biosynthetic process"/>
    <property type="evidence" value="ECO:0007669"/>
    <property type="project" value="UniProtKB-KW"/>
</dbReference>
<evidence type="ECO:0000256" key="18">
    <source>
        <dbReference type="PIRNR" id="PIRNR001563"/>
    </source>
</evidence>
<comment type="pathway">
    <text evidence="2">Cofactor biosynthesis; tetrahydrofolate biosynthesis; 7,8-dihydrofolate from 2-amino-4-hydroxy-6-hydroxymethyl-7,8-dihydropteridine diphosphate and 4-aminobenzoate: step 2/2.</text>
</comment>
<keyword evidence="10" id="KW-0479">Metal-binding</keyword>
<keyword evidence="14" id="KW-0289">Folate biosynthesis</keyword>
<evidence type="ECO:0000256" key="6">
    <source>
        <dbReference type="ARBA" id="ARBA00013023"/>
    </source>
</evidence>
<evidence type="ECO:0000256" key="11">
    <source>
        <dbReference type="ARBA" id="ARBA00022741"/>
    </source>
</evidence>
<dbReference type="AlphaFoldDB" id="A0A0B0IMR5"/>
<accession>A0A0B0IMR5</accession>
<dbReference type="NCBIfam" id="TIGR01499">
    <property type="entry name" value="folC"/>
    <property type="match status" value="1"/>
</dbReference>
<evidence type="ECO:0000256" key="12">
    <source>
        <dbReference type="ARBA" id="ARBA00022840"/>
    </source>
</evidence>
<evidence type="ECO:0000259" key="19">
    <source>
        <dbReference type="Pfam" id="PF02875"/>
    </source>
</evidence>
<evidence type="ECO:0000313" key="21">
    <source>
        <dbReference type="EMBL" id="KHF40956.1"/>
    </source>
</evidence>
<organism evidence="21 22">
    <name type="scientific">Halalkalibacter okhensis</name>
    <dbReference type="NCBI Taxonomy" id="333138"/>
    <lineage>
        <taxon>Bacteria</taxon>
        <taxon>Bacillati</taxon>
        <taxon>Bacillota</taxon>
        <taxon>Bacilli</taxon>
        <taxon>Bacillales</taxon>
        <taxon>Bacillaceae</taxon>
        <taxon>Halalkalibacter</taxon>
    </lineage>
</organism>
<evidence type="ECO:0000256" key="5">
    <source>
        <dbReference type="ARBA" id="ARBA00011245"/>
    </source>
</evidence>
<dbReference type="GO" id="GO:0005737">
    <property type="term" value="C:cytoplasm"/>
    <property type="evidence" value="ECO:0007669"/>
    <property type="project" value="TreeGrafter"/>
</dbReference>
<dbReference type="PROSITE" id="PS01012">
    <property type="entry name" value="FOLYLPOLYGLU_SYNT_2"/>
    <property type="match status" value="1"/>
</dbReference>
<feature type="domain" description="Mur ligase central" evidence="20">
    <location>
        <begin position="41"/>
        <end position="268"/>
    </location>
</feature>
<gene>
    <name evidence="21" type="ORF">LQ50_06090</name>
</gene>
<dbReference type="PANTHER" id="PTHR11136:SF0">
    <property type="entry name" value="DIHYDROFOLATE SYNTHETASE-RELATED"/>
    <property type="match status" value="1"/>
</dbReference>
<comment type="catalytic activity">
    <reaction evidence="17">
        <text>7,8-dihydropteroate + L-glutamate + ATP = 7,8-dihydrofolate + ADP + phosphate + H(+)</text>
        <dbReference type="Rhea" id="RHEA:23584"/>
        <dbReference type="ChEBI" id="CHEBI:15378"/>
        <dbReference type="ChEBI" id="CHEBI:17839"/>
        <dbReference type="ChEBI" id="CHEBI:29985"/>
        <dbReference type="ChEBI" id="CHEBI:30616"/>
        <dbReference type="ChEBI" id="CHEBI:43474"/>
        <dbReference type="ChEBI" id="CHEBI:57451"/>
        <dbReference type="ChEBI" id="CHEBI:456216"/>
        <dbReference type="EC" id="6.3.2.12"/>
    </reaction>
</comment>
<evidence type="ECO:0000256" key="1">
    <source>
        <dbReference type="ARBA" id="ARBA00001946"/>
    </source>
</evidence>
<evidence type="ECO:0000256" key="16">
    <source>
        <dbReference type="ARBA" id="ARBA00047493"/>
    </source>
</evidence>
<evidence type="ECO:0000256" key="3">
    <source>
        <dbReference type="ARBA" id="ARBA00005150"/>
    </source>
</evidence>
<comment type="similarity">
    <text evidence="4 18">Belongs to the folylpolyglutamate synthase family.</text>
</comment>
<keyword evidence="22" id="KW-1185">Reference proteome</keyword>
<evidence type="ECO:0000256" key="9">
    <source>
        <dbReference type="ARBA" id="ARBA00022598"/>
    </source>
</evidence>
<comment type="subunit">
    <text evidence="5">Monomer.</text>
</comment>
<evidence type="ECO:0000256" key="15">
    <source>
        <dbReference type="ARBA" id="ARBA00030592"/>
    </source>
</evidence>
<reference evidence="21 22" key="1">
    <citation type="submission" date="2014-09" db="EMBL/GenBank/DDBJ databases">
        <title>Genome sequencing and annotation of Bacillus Okhensis strain Kh10-101T.</title>
        <authorList>
            <person name="Prakash J.S."/>
        </authorList>
    </citation>
    <scope>NUCLEOTIDE SEQUENCE [LARGE SCALE GENOMIC DNA]</scope>
    <source>
        <strain evidence="22">Kh10-101T</strain>
    </source>
</reference>
<dbReference type="STRING" id="333138.LQ50_06090"/>
<evidence type="ECO:0000256" key="2">
    <source>
        <dbReference type="ARBA" id="ARBA00004799"/>
    </source>
</evidence>
<keyword evidence="12 18" id="KW-0067">ATP-binding</keyword>
<dbReference type="InterPro" id="IPR036615">
    <property type="entry name" value="Mur_ligase_C_dom_sf"/>
</dbReference>
<comment type="cofactor">
    <cofactor evidence="1">
        <name>Mg(2+)</name>
        <dbReference type="ChEBI" id="CHEBI:18420"/>
    </cofactor>
</comment>
<dbReference type="PIRSF" id="PIRSF001563">
    <property type="entry name" value="Folylpolyglu_synth"/>
    <property type="match status" value="1"/>
</dbReference>
<evidence type="ECO:0000256" key="4">
    <source>
        <dbReference type="ARBA" id="ARBA00008276"/>
    </source>
</evidence>
<proteinExistence type="inferred from homology"/>
<dbReference type="Gene3D" id="3.90.190.20">
    <property type="entry name" value="Mur ligase, C-terminal domain"/>
    <property type="match status" value="1"/>
</dbReference>
<feature type="domain" description="Mur ligase C-terminal" evidence="19">
    <location>
        <begin position="296"/>
        <end position="413"/>
    </location>
</feature>
<evidence type="ECO:0000256" key="17">
    <source>
        <dbReference type="ARBA" id="ARBA00049161"/>
    </source>
</evidence>
<dbReference type="eggNOG" id="COG0285">
    <property type="taxonomic scope" value="Bacteria"/>
</dbReference>
<dbReference type="EC" id="6.3.2.17" evidence="7"/>
<dbReference type="GO" id="GO:0008841">
    <property type="term" value="F:dihydrofolate synthase activity"/>
    <property type="evidence" value="ECO:0007669"/>
    <property type="project" value="UniProtKB-EC"/>
</dbReference>
<dbReference type="GO" id="GO:0046872">
    <property type="term" value="F:metal ion binding"/>
    <property type="evidence" value="ECO:0007669"/>
    <property type="project" value="UniProtKB-KW"/>
</dbReference>
<dbReference type="InterPro" id="IPR004101">
    <property type="entry name" value="Mur_ligase_C"/>
</dbReference>
<dbReference type="InterPro" id="IPR036565">
    <property type="entry name" value="Mur-like_cat_sf"/>
</dbReference>
<dbReference type="GO" id="GO:0005524">
    <property type="term" value="F:ATP binding"/>
    <property type="evidence" value="ECO:0007669"/>
    <property type="project" value="UniProtKB-KW"/>
</dbReference>
<dbReference type="Gene3D" id="3.40.1190.10">
    <property type="entry name" value="Mur-like, catalytic domain"/>
    <property type="match status" value="1"/>
</dbReference>
<comment type="catalytic activity">
    <reaction evidence="16">
        <text>(6S)-5,6,7,8-tetrahydrofolyl-(gamma-L-Glu)(n) + L-glutamate + ATP = (6S)-5,6,7,8-tetrahydrofolyl-(gamma-L-Glu)(n+1) + ADP + phosphate + H(+)</text>
        <dbReference type="Rhea" id="RHEA:10580"/>
        <dbReference type="Rhea" id="RHEA-COMP:14738"/>
        <dbReference type="Rhea" id="RHEA-COMP:14740"/>
        <dbReference type="ChEBI" id="CHEBI:15378"/>
        <dbReference type="ChEBI" id="CHEBI:29985"/>
        <dbReference type="ChEBI" id="CHEBI:30616"/>
        <dbReference type="ChEBI" id="CHEBI:43474"/>
        <dbReference type="ChEBI" id="CHEBI:141005"/>
        <dbReference type="ChEBI" id="CHEBI:456216"/>
        <dbReference type="EC" id="6.3.2.17"/>
    </reaction>
</comment>
<name>A0A0B0IMR5_9BACI</name>
<comment type="caution">
    <text evidence="21">The sequence shown here is derived from an EMBL/GenBank/DDBJ whole genome shotgun (WGS) entry which is preliminary data.</text>
</comment>
<comment type="pathway">
    <text evidence="3">Cofactor biosynthesis; tetrahydrofolylpolyglutamate biosynthesis.</text>
</comment>
<dbReference type="PANTHER" id="PTHR11136">
    <property type="entry name" value="FOLYLPOLYGLUTAMATE SYNTHASE-RELATED"/>
    <property type="match status" value="1"/>
</dbReference>
<keyword evidence="9 18" id="KW-0436">Ligase</keyword>
<dbReference type="EC" id="6.3.2.12" evidence="6"/>
<dbReference type="EMBL" id="JRJU01000005">
    <property type="protein sequence ID" value="KHF40956.1"/>
    <property type="molecule type" value="Genomic_DNA"/>
</dbReference>
<evidence type="ECO:0000313" key="22">
    <source>
        <dbReference type="Proteomes" id="UP000030832"/>
    </source>
</evidence>
<evidence type="ECO:0000256" key="8">
    <source>
        <dbReference type="ARBA" id="ARBA00019357"/>
    </source>
</evidence>
<dbReference type="OrthoDB" id="9809356at2"/>
<dbReference type="Pfam" id="PF08245">
    <property type="entry name" value="Mur_ligase_M"/>
    <property type="match status" value="1"/>
</dbReference>
<evidence type="ECO:0000256" key="14">
    <source>
        <dbReference type="ARBA" id="ARBA00022909"/>
    </source>
</evidence>
<dbReference type="SUPFAM" id="SSF53623">
    <property type="entry name" value="MurD-like peptide ligases, catalytic domain"/>
    <property type="match status" value="1"/>
</dbReference>
<dbReference type="InterPro" id="IPR018109">
    <property type="entry name" value="Folylpolyglutamate_synth_CS"/>
</dbReference>
<dbReference type="InterPro" id="IPR001645">
    <property type="entry name" value="Folylpolyglutamate_synth"/>
</dbReference>
<dbReference type="FunFam" id="3.40.1190.10:FF:000004">
    <property type="entry name" value="Dihydrofolate synthase/folylpolyglutamate synthase"/>
    <property type="match status" value="1"/>
</dbReference>
<keyword evidence="11 18" id="KW-0547">Nucleotide-binding</keyword>
<dbReference type="Proteomes" id="UP000030832">
    <property type="component" value="Unassembled WGS sequence"/>
</dbReference>